<keyword evidence="1" id="KW-0812">Transmembrane</keyword>
<name>A0AAV5V4S0_9BILA</name>
<keyword evidence="1" id="KW-0472">Membrane</keyword>
<keyword evidence="1" id="KW-1133">Transmembrane helix</keyword>
<dbReference type="Proteomes" id="UP001432322">
    <property type="component" value="Unassembled WGS sequence"/>
</dbReference>
<dbReference type="EMBL" id="BTSY01000002">
    <property type="protein sequence ID" value="GMT13258.1"/>
    <property type="molecule type" value="Genomic_DNA"/>
</dbReference>
<sequence length="201" mass="22676">MSVKDYDSASFVSHSELSFDSRHPPEVHRSMVAKTSPATGNAPAKAPSAYYSCSTCHSKHAIQWFAFFRFVATVAAFLMLIFTKTDSSKELTNSDLRSFFLELSVHIVNILITALLWAGAFATSKNCLPIYCILEIIFYCSFSYHLLTANEDVKNSGAVPVIGIGLFVVLGFYCAFFIPRVVNKYYQYIHVKDRRRRREAV</sequence>
<proteinExistence type="predicted"/>
<protein>
    <recommendedName>
        <fullName evidence="4">MARVEL domain-containing protein</fullName>
    </recommendedName>
</protein>
<organism evidence="2 3">
    <name type="scientific">Pristionchus fissidentatus</name>
    <dbReference type="NCBI Taxonomy" id="1538716"/>
    <lineage>
        <taxon>Eukaryota</taxon>
        <taxon>Metazoa</taxon>
        <taxon>Ecdysozoa</taxon>
        <taxon>Nematoda</taxon>
        <taxon>Chromadorea</taxon>
        <taxon>Rhabditida</taxon>
        <taxon>Rhabditina</taxon>
        <taxon>Diplogasteromorpha</taxon>
        <taxon>Diplogasteroidea</taxon>
        <taxon>Neodiplogasteridae</taxon>
        <taxon>Pristionchus</taxon>
    </lineage>
</organism>
<keyword evidence="3" id="KW-1185">Reference proteome</keyword>
<dbReference type="AlphaFoldDB" id="A0AAV5V4S0"/>
<evidence type="ECO:0008006" key="4">
    <source>
        <dbReference type="Google" id="ProtNLM"/>
    </source>
</evidence>
<evidence type="ECO:0000313" key="2">
    <source>
        <dbReference type="EMBL" id="GMT13258.1"/>
    </source>
</evidence>
<feature type="transmembrane region" description="Helical" evidence="1">
    <location>
        <begin position="64"/>
        <end position="83"/>
    </location>
</feature>
<gene>
    <name evidence="2" type="ORF">PFISCL1PPCAC_4555</name>
</gene>
<reference evidence="2" key="1">
    <citation type="submission" date="2023-10" db="EMBL/GenBank/DDBJ databases">
        <title>Genome assembly of Pristionchus species.</title>
        <authorList>
            <person name="Yoshida K."/>
            <person name="Sommer R.J."/>
        </authorList>
    </citation>
    <scope>NUCLEOTIDE SEQUENCE</scope>
    <source>
        <strain evidence="2">RS5133</strain>
    </source>
</reference>
<accession>A0AAV5V4S0</accession>
<evidence type="ECO:0000313" key="3">
    <source>
        <dbReference type="Proteomes" id="UP001432322"/>
    </source>
</evidence>
<evidence type="ECO:0000256" key="1">
    <source>
        <dbReference type="SAM" id="Phobius"/>
    </source>
</evidence>
<feature type="transmembrane region" description="Helical" evidence="1">
    <location>
        <begin position="159"/>
        <end position="178"/>
    </location>
</feature>
<comment type="caution">
    <text evidence="2">The sequence shown here is derived from an EMBL/GenBank/DDBJ whole genome shotgun (WGS) entry which is preliminary data.</text>
</comment>
<feature type="transmembrane region" description="Helical" evidence="1">
    <location>
        <begin position="128"/>
        <end position="147"/>
    </location>
</feature>
<feature type="transmembrane region" description="Helical" evidence="1">
    <location>
        <begin position="103"/>
        <end position="121"/>
    </location>
</feature>